<dbReference type="SUPFAM" id="SSF52922">
    <property type="entry name" value="TK C-terminal domain-like"/>
    <property type="match status" value="1"/>
</dbReference>
<keyword evidence="3" id="KW-0786">Thiamine pyrophosphate</keyword>
<dbReference type="Gene3D" id="3.40.50.920">
    <property type="match status" value="1"/>
</dbReference>
<evidence type="ECO:0000256" key="3">
    <source>
        <dbReference type="ARBA" id="ARBA00023052"/>
    </source>
</evidence>
<dbReference type="InterPro" id="IPR005475">
    <property type="entry name" value="Transketolase-like_Pyr-bd"/>
</dbReference>
<reference evidence="6 7" key="1">
    <citation type="submission" date="2020-08" db="EMBL/GenBank/DDBJ databases">
        <title>Genomic Encyclopedia of Type Strains, Phase IV (KMG-IV): sequencing the most valuable type-strain genomes for metagenomic binning, comparative biology and taxonomic classification.</title>
        <authorList>
            <person name="Goeker M."/>
        </authorList>
    </citation>
    <scope>NUCLEOTIDE SEQUENCE [LARGE SCALE GENOMIC DNA]</scope>
    <source>
        <strain evidence="6 7">DSM 21458</strain>
    </source>
</reference>
<gene>
    <name evidence="6" type="ORF">HNR42_000486</name>
</gene>
<evidence type="ECO:0000256" key="4">
    <source>
        <dbReference type="ARBA" id="ARBA00065222"/>
    </source>
</evidence>
<comment type="caution">
    <text evidence="6">The sequence shown here is derived from an EMBL/GenBank/DDBJ whole genome shotgun (WGS) entry which is preliminary data.</text>
</comment>
<dbReference type="EMBL" id="JACHHG010000002">
    <property type="protein sequence ID" value="MBB6097072.1"/>
    <property type="molecule type" value="Genomic_DNA"/>
</dbReference>
<name>A0A841HYT9_9DEIO</name>
<dbReference type="CDD" id="cd07036">
    <property type="entry name" value="TPP_PYR_E1-PDHc-beta_like"/>
    <property type="match status" value="1"/>
</dbReference>
<comment type="cofactor">
    <cofactor evidence="1">
        <name>thiamine diphosphate</name>
        <dbReference type="ChEBI" id="CHEBI:58937"/>
    </cofactor>
</comment>
<protein>
    <submittedName>
        <fullName evidence="6">Pyruvate dehydrogenase E1 component beta subunit</fullName>
        <ecNumber evidence="6">1.2.4.1</ecNumber>
    </submittedName>
</protein>
<evidence type="ECO:0000313" key="6">
    <source>
        <dbReference type="EMBL" id="MBB6097072.1"/>
    </source>
</evidence>
<comment type="subunit">
    <text evidence="4">Heterotetramer of two alpha and two beta chains. Directly associated with ODBA in the E1 complex.</text>
</comment>
<dbReference type="Proteomes" id="UP000569951">
    <property type="component" value="Unassembled WGS sequence"/>
</dbReference>
<keyword evidence="7" id="KW-1185">Reference proteome</keyword>
<dbReference type="InterPro" id="IPR033248">
    <property type="entry name" value="Transketolase_C"/>
</dbReference>
<feature type="domain" description="Transketolase-like pyrimidine-binding" evidence="5">
    <location>
        <begin position="17"/>
        <end position="192"/>
    </location>
</feature>
<dbReference type="PANTHER" id="PTHR43257">
    <property type="entry name" value="PYRUVATE DEHYDROGENASE E1 COMPONENT BETA SUBUNIT"/>
    <property type="match status" value="1"/>
</dbReference>
<dbReference type="FunFam" id="3.40.50.970:FF:000001">
    <property type="entry name" value="Pyruvate dehydrogenase E1 beta subunit"/>
    <property type="match status" value="1"/>
</dbReference>
<dbReference type="SUPFAM" id="SSF52518">
    <property type="entry name" value="Thiamin diphosphate-binding fold (THDP-binding)"/>
    <property type="match status" value="1"/>
</dbReference>
<evidence type="ECO:0000256" key="2">
    <source>
        <dbReference type="ARBA" id="ARBA00023002"/>
    </source>
</evidence>
<dbReference type="Pfam" id="PF02779">
    <property type="entry name" value="Transket_pyr"/>
    <property type="match status" value="1"/>
</dbReference>
<evidence type="ECO:0000256" key="1">
    <source>
        <dbReference type="ARBA" id="ARBA00001964"/>
    </source>
</evidence>
<keyword evidence="2 6" id="KW-0560">Oxidoreductase</keyword>
<dbReference type="Pfam" id="PF02780">
    <property type="entry name" value="Transketolase_C"/>
    <property type="match status" value="1"/>
</dbReference>
<evidence type="ECO:0000259" key="5">
    <source>
        <dbReference type="SMART" id="SM00861"/>
    </source>
</evidence>
<proteinExistence type="predicted"/>
<dbReference type="EC" id="1.2.4.1" evidence="6"/>
<accession>A0A841HYT9</accession>
<evidence type="ECO:0000313" key="7">
    <source>
        <dbReference type="Proteomes" id="UP000569951"/>
    </source>
</evidence>
<keyword evidence="6" id="KW-0670">Pyruvate</keyword>
<dbReference type="AlphaFoldDB" id="A0A841HYT9"/>
<dbReference type="PANTHER" id="PTHR43257:SF2">
    <property type="entry name" value="PYRUVATE DEHYDROGENASE E1 COMPONENT SUBUNIT BETA"/>
    <property type="match status" value="1"/>
</dbReference>
<dbReference type="FunFam" id="3.40.50.920:FF:000001">
    <property type="entry name" value="Pyruvate dehydrogenase E1 beta subunit"/>
    <property type="match status" value="1"/>
</dbReference>
<dbReference type="SMART" id="SM00861">
    <property type="entry name" value="Transket_pyr"/>
    <property type="match status" value="1"/>
</dbReference>
<organism evidence="6 7">
    <name type="scientific">Deinobacterium chartae</name>
    <dbReference type="NCBI Taxonomy" id="521158"/>
    <lineage>
        <taxon>Bacteria</taxon>
        <taxon>Thermotogati</taxon>
        <taxon>Deinococcota</taxon>
        <taxon>Deinococci</taxon>
        <taxon>Deinococcales</taxon>
        <taxon>Deinococcaceae</taxon>
        <taxon>Deinobacterium</taxon>
    </lineage>
</organism>
<dbReference type="InterPro" id="IPR009014">
    <property type="entry name" value="Transketo_C/PFOR_II"/>
</dbReference>
<dbReference type="GO" id="GO:0004739">
    <property type="term" value="F:pyruvate dehydrogenase (acetyl-transferring) activity"/>
    <property type="evidence" value="ECO:0007669"/>
    <property type="project" value="UniProtKB-EC"/>
</dbReference>
<dbReference type="Gene3D" id="3.40.50.970">
    <property type="match status" value="1"/>
</dbReference>
<dbReference type="RefSeq" id="WP_183984165.1">
    <property type="nucleotide sequence ID" value="NZ_JACHHG010000002.1"/>
</dbReference>
<sequence>MTQTAEKPANTGDKKVMTLAAALTDAMDIALARDESVVMYGEDVGVMGGVFRITTGLQAKHGKHRVFDTPLTESGIVGSAVGMSAVGFKPIVELQFGGFLYAGLDQVISHVSRYRYRSRGRWQTPMVIRFPYGGGLNLLEQHHDSPEAYLTHTPGIKVAVPSNPYDAKGLMLASIEDPDPVVFFENIKLYRSVKEEIPTGYYTVPLGQARKVTEGNDVTVIAWGAMVQTAQEAAKAAQEAGVGVDLLDLRTLVPLDLEAILESVQKTGRVVIVHEANLTSGYGGEIAALIAEHALYHLEAPIKRVAHFDTMHSPFNAVNHFSRPEPEYVLRAIQEVLEA</sequence>
<dbReference type="InterPro" id="IPR029061">
    <property type="entry name" value="THDP-binding"/>
</dbReference>